<dbReference type="Proteomes" id="UP000475385">
    <property type="component" value="Unassembled WGS sequence"/>
</dbReference>
<name>A0A6M1LJF3_9PROT</name>
<evidence type="ECO:0000313" key="3">
    <source>
        <dbReference type="EMBL" id="NGM20475.1"/>
    </source>
</evidence>
<dbReference type="EMBL" id="JAAIKB010000003">
    <property type="protein sequence ID" value="NGM20475.1"/>
    <property type="molecule type" value="Genomic_DNA"/>
</dbReference>
<sequence>MAENDIGTERIKPASTGQAEDRAVRSVRPILAEDSRVNQPLLADFLSPGDAHRLRDLLAFAMAVEGQAGGSGRPRGPDAVDGFQRDAEAALEAHAFRTLHNQVEQIRQAAVQEQIARLRPPPGFLTLVLANLIALLLLAAAAVAAWRHYGPAMLAWIGA</sequence>
<proteinExistence type="predicted"/>
<accession>A0A6M1LJF3</accession>
<keyword evidence="4" id="KW-1185">Reference proteome</keyword>
<dbReference type="RefSeq" id="WP_164694364.1">
    <property type="nucleotide sequence ID" value="NZ_JAAIKB010000003.1"/>
</dbReference>
<protein>
    <submittedName>
        <fullName evidence="3">Uncharacterized protein</fullName>
    </submittedName>
</protein>
<keyword evidence="2" id="KW-0812">Transmembrane</keyword>
<evidence type="ECO:0000256" key="2">
    <source>
        <dbReference type="SAM" id="Phobius"/>
    </source>
</evidence>
<gene>
    <name evidence="3" type="ORF">G3576_10655</name>
</gene>
<keyword evidence="2" id="KW-0472">Membrane</keyword>
<organism evidence="3 4">
    <name type="scientific">Falsiroseomonas algicola</name>
    <dbReference type="NCBI Taxonomy" id="2716930"/>
    <lineage>
        <taxon>Bacteria</taxon>
        <taxon>Pseudomonadati</taxon>
        <taxon>Pseudomonadota</taxon>
        <taxon>Alphaproteobacteria</taxon>
        <taxon>Acetobacterales</taxon>
        <taxon>Roseomonadaceae</taxon>
        <taxon>Falsiroseomonas</taxon>
    </lineage>
</organism>
<reference evidence="3 4" key="2">
    <citation type="submission" date="2020-03" db="EMBL/GenBank/DDBJ databases">
        <title>Roseomonas stagni sp. nov., isolated from pond water in Japan.</title>
        <authorList>
            <person name="Furuhata K."/>
            <person name="Miyamoto H."/>
            <person name="Goto K."/>
        </authorList>
    </citation>
    <scope>NUCLEOTIDE SEQUENCE [LARGE SCALE GENOMIC DNA]</scope>
    <source>
        <strain evidence="3 4">PeD5</strain>
    </source>
</reference>
<evidence type="ECO:0000256" key="1">
    <source>
        <dbReference type="SAM" id="MobiDB-lite"/>
    </source>
</evidence>
<feature type="region of interest" description="Disordered" evidence="1">
    <location>
        <begin position="1"/>
        <end position="22"/>
    </location>
</feature>
<keyword evidence="2" id="KW-1133">Transmembrane helix</keyword>
<comment type="caution">
    <text evidence="3">The sequence shown here is derived from an EMBL/GenBank/DDBJ whole genome shotgun (WGS) entry which is preliminary data.</text>
</comment>
<dbReference type="AlphaFoldDB" id="A0A6M1LJF3"/>
<reference evidence="3 4" key="1">
    <citation type="submission" date="2020-02" db="EMBL/GenBank/DDBJ databases">
        <authorList>
            <person name="Kim H.M."/>
            <person name="Jeon C.O."/>
        </authorList>
    </citation>
    <scope>NUCLEOTIDE SEQUENCE [LARGE SCALE GENOMIC DNA]</scope>
    <source>
        <strain evidence="3 4">PeD5</strain>
    </source>
</reference>
<evidence type="ECO:0000313" key="4">
    <source>
        <dbReference type="Proteomes" id="UP000475385"/>
    </source>
</evidence>
<feature type="transmembrane region" description="Helical" evidence="2">
    <location>
        <begin position="124"/>
        <end position="146"/>
    </location>
</feature>